<organism evidence="3 4">
    <name type="scientific">Botrimarina hoheduenensis</name>
    <dbReference type="NCBI Taxonomy" id="2528000"/>
    <lineage>
        <taxon>Bacteria</taxon>
        <taxon>Pseudomonadati</taxon>
        <taxon>Planctomycetota</taxon>
        <taxon>Planctomycetia</taxon>
        <taxon>Pirellulales</taxon>
        <taxon>Lacipirellulaceae</taxon>
        <taxon>Botrimarina</taxon>
    </lineage>
</organism>
<evidence type="ECO:0000313" key="4">
    <source>
        <dbReference type="Proteomes" id="UP000318995"/>
    </source>
</evidence>
<name>A0A5C5WE94_9BACT</name>
<evidence type="ECO:0000256" key="2">
    <source>
        <dbReference type="SAM" id="Phobius"/>
    </source>
</evidence>
<gene>
    <name evidence="3" type="ORF">Pla111_07080</name>
</gene>
<evidence type="ECO:0000313" key="3">
    <source>
        <dbReference type="EMBL" id="TWT48930.1"/>
    </source>
</evidence>
<dbReference type="Proteomes" id="UP000318995">
    <property type="component" value="Unassembled WGS sequence"/>
</dbReference>
<evidence type="ECO:0000256" key="1">
    <source>
        <dbReference type="SAM" id="MobiDB-lite"/>
    </source>
</evidence>
<proteinExistence type="predicted"/>
<accession>A0A5C5WE94</accession>
<protein>
    <submittedName>
        <fullName evidence="3">Uncharacterized protein</fullName>
    </submittedName>
</protein>
<sequence length="152" mass="16908">MSACKSKSTTRPTRNACQNERRPGHRHGLTKTSVILLTSVAAVVSLLLGLALRSDLSKAAERRSMWERQQTLEEASGRRWWAINFYATTVYEPGDFPKEGYFREDGTPWTPEGGGACFDAKRNLLQPHLDLDPEADRGPFGLGFIGPSPAFR</sequence>
<dbReference type="EMBL" id="SJPH01000001">
    <property type="protein sequence ID" value="TWT48930.1"/>
    <property type="molecule type" value="Genomic_DNA"/>
</dbReference>
<feature type="compositionally biased region" description="Polar residues" evidence="1">
    <location>
        <begin position="1"/>
        <end position="18"/>
    </location>
</feature>
<keyword evidence="4" id="KW-1185">Reference proteome</keyword>
<reference evidence="3 4" key="1">
    <citation type="submission" date="2019-02" db="EMBL/GenBank/DDBJ databases">
        <title>Deep-cultivation of Planctomycetes and their phenomic and genomic characterization uncovers novel biology.</title>
        <authorList>
            <person name="Wiegand S."/>
            <person name="Jogler M."/>
            <person name="Boedeker C."/>
            <person name="Pinto D."/>
            <person name="Vollmers J."/>
            <person name="Rivas-Marin E."/>
            <person name="Kohn T."/>
            <person name="Peeters S.H."/>
            <person name="Heuer A."/>
            <person name="Rast P."/>
            <person name="Oberbeckmann S."/>
            <person name="Bunk B."/>
            <person name="Jeske O."/>
            <person name="Meyerdierks A."/>
            <person name="Storesund J.E."/>
            <person name="Kallscheuer N."/>
            <person name="Luecker S."/>
            <person name="Lage O.M."/>
            <person name="Pohl T."/>
            <person name="Merkel B.J."/>
            <person name="Hornburger P."/>
            <person name="Mueller R.-W."/>
            <person name="Bruemmer F."/>
            <person name="Labrenz M."/>
            <person name="Spormann A.M."/>
            <person name="Op Den Camp H."/>
            <person name="Overmann J."/>
            <person name="Amann R."/>
            <person name="Jetten M.S.M."/>
            <person name="Mascher T."/>
            <person name="Medema M.H."/>
            <person name="Devos D.P."/>
            <person name="Kaster A.-K."/>
            <person name="Ovreas L."/>
            <person name="Rohde M."/>
            <person name="Galperin M.Y."/>
            <person name="Jogler C."/>
        </authorList>
    </citation>
    <scope>NUCLEOTIDE SEQUENCE [LARGE SCALE GENOMIC DNA]</scope>
    <source>
        <strain evidence="3 4">Pla111</strain>
    </source>
</reference>
<feature type="region of interest" description="Disordered" evidence="1">
    <location>
        <begin position="1"/>
        <end position="25"/>
    </location>
</feature>
<feature type="transmembrane region" description="Helical" evidence="2">
    <location>
        <begin position="33"/>
        <end position="52"/>
    </location>
</feature>
<keyword evidence="2" id="KW-0472">Membrane</keyword>
<keyword evidence="2" id="KW-0812">Transmembrane</keyword>
<dbReference type="AlphaFoldDB" id="A0A5C5WE94"/>
<comment type="caution">
    <text evidence="3">The sequence shown here is derived from an EMBL/GenBank/DDBJ whole genome shotgun (WGS) entry which is preliminary data.</text>
</comment>
<keyword evidence="2" id="KW-1133">Transmembrane helix</keyword>